<dbReference type="EMBL" id="ADCX01000004">
    <property type="protein sequence ID" value="EFG27351.1"/>
    <property type="molecule type" value="Genomic_DNA"/>
</dbReference>
<dbReference type="Gene3D" id="3.40.190.10">
    <property type="entry name" value="Periplasmic binding protein-like II"/>
    <property type="match status" value="1"/>
</dbReference>
<dbReference type="PIRSF" id="PIRSF002741">
    <property type="entry name" value="MppA"/>
    <property type="match status" value="1"/>
</dbReference>
<evidence type="ECO:0000313" key="5">
    <source>
        <dbReference type="Proteomes" id="UP000005777"/>
    </source>
</evidence>
<dbReference type="InterPro" id="IPR000914">
    <property type="entry name" value="SBP_5_dom"/>
</dbReference>
<proteinExistence type="predicted"/>
<keyword evidence="1" id="KW-0732">Signal</keyword>
<dbReference type="HOGENOM" id="CLU_017028_7_3_11"/>
<keyword evidence="2" id="KW-0812">Transmembrane</keyword>
<feature type="transmembrane region" description="Helical" evidence="2">
    <location>
        <begin position="32"/>
        <end position="52"/>
    </location>
</feature>
<dbReference type="AlphaFoldDB" id="W5IK00"/>
<dbReference type="GO" id="GO:0043190">
    <property type="term" value="C:ATP-binding cassette (ABC) transporter complex"/>
    <property type="evidence" value="ECO:0007669"/>
    <property type="project" value="InterPro"/>
</dbReference>
<evidence type="ECO:0000256" key="2">
    <source>
        <dbReference type="SAM" id="Phobius"/>
    </source>
</evidence>
<dbReference type="PANTHER" id="PTHR30290">
    <property type="entry name" value="PERIPLASMIC BINDING COMPONENT OF ABC TRANSPORTER"/>
    <property type="match status" value="1"/>
</dbReference>
<dbReference type="InterPro" id="IPR030678">
    <property type="entry name" value="Peptide/Ni-bd"/>
</dbReference>
<dbReference type="GO" id="GO:0015833">
    <property type="term" value="P:peptide transport"/>
    <property type="evidence" value="ECO:0007669"/>
    <property type="project" value="TreeGrafter"/>
</dbReference>
<feature type="domain" description="Solute-binding protein family 5" evidence="3">
    <location>
        <begin position="111"/>
        <end position="442"/>
    </location>
</feature>
<organism evidence="4 5">
    <name type="scientific">Scardovia inopinata F0304</name>
    <dbReference type="NCBI Taxonomy" id="641146"/>
    <lineage>
        <taxon>Bacteria</taxon>
        <taxon>Bacillati</taxon>
        <taxon>Actinomycetota</taxon>
        <taxon>Actinomycetes</taxon>
        <taxon>Bifidobacteriales</taxon>
        <taxon>Bifidobacteriaceae</taxon>
        <taxon>Scardovia</taxon>
    </lineage>
</organism>
<dbReference type="Gene3D" id="3.90.76.10">
    <property type="entry name" value="Dipeptide-binding Protein, Domain 1"/>
    <property type="match status" value="1"/>
</dbReference>
<dbReference type="GO" id="GO:1904680">
    <property type="term" value="F:peptide transmembrane transporter activity"/>
    <property type="evidence" value="ECO:0007669"/>
    <property type="project" value="TreeGrafter"/>
</dbReference>
<gene>
    <name evidence="4" type="ORF">HMPREF9020_00993</name>
</gene>
<evidence type="ECO:0000259" key="3">
    <source>
        <dbReference type="Pfam" id="PF00496"/>
    </source>
</evidence>
<dbReference type="RefSeq" id="WP_006293371.1">
    <property type="nucleotide sequence ID" value="NZ_GG770225.1"/>
</dbReference>
<name>W5IK00_SCAIO</name>
<dbReference type="Gene3D" id="3.10.105.10">
    <property type="entry name" value="Dipeptide-binding Protein, Domain 3"/>
    <property type="match status" value="1"/>
</dbReference>
<dbReference type="Pfam" id="PF00496">
    <property type="entry name" value="SBP_bac_5"/>
    <property type="match status" value="1"/>
</dbReference>
<keyword evidence="2" id="KW-1133">Transmembrane helix</keyword>
<protein>
    <recommendedName>
        <fullName evidence="3">Solute-binding protein family 5 domain-containing protein</fullName>
    </recommendedName>
</protein>
<dbReference type="SUPFAM" id="SSF53850">
    <property type="entry name" value="Periplasmic binding protein-like II"/>
    <property type="match status" value="1"/>
</dbReference>
<dbReference type="GO" id="GO:0042597">
    <property type="term" value="C:periplasmic space"/>
    <property type="evidence" value="ECO:0007669"/>
    <property type="project" value="UniProtKB-ARBA"/>
</dbReference>
<dbReference type="InterPro" id="IPR039424">
    <property type="entry name" value="SBP_5"/>
</dbReference>
<dbReference type="Proteomes" id="UP000005777">
    <property type="component" value="Unassembled WGS sequence"/>
</dbReference>
<comment type="caution">
    <text evidence="4">The sequence shown here is derived from an EMBL/GenBank/DDBJ whole genome shotgun (WGS) entry which is preliminary data.</text>
</comment>
<accession>W5IK00</accession>
<keyword evidence="5" id="KW-1185">Reference proteome</keyword>
<dbReference type="PANTHER" id="PTHR30290:SF38">
    <property type="entry name" value="D,D-DIPEPTIDE-BINDING PERIPLASMIC PROTEIN DDPA-RELATED"/>
    <property type="match status" value="1"/>
</dbReference>
<reference evidence="4 5" key="1">
    <citation type="submission" date="2012-01" db="EMBL/GenBank/DDBJ databases">
        <title>The Genome Sequence of Scardovia inopinata F0304.</title>
        <authorList>
            <consortium name="The Broad Institute Genome Sequencing Platform"/>
            <person name="Ward D."/>
            <person name="Earl A."/>
            <person name="Feldgarden M."/>
            <person name="Gevers D."/>
            <person name="Young S."/>
            <person name="Zeng Q."/>
            <person name="Koehrsen M."/>
            <person name="Alvarado L."/>
            <person name="Berlin A.M."/>
            <person name="Borenstein D."/>
            <person name="Chapman S.B."/>
            <person name="Chen Z."/>
            <person name="Engels R."/>
            <person name="Freedman E."/>
            <person name="Gellesch M."/>
            <person name="Goldberg J."/>
            <person name="Griggs A."/>
            <person name="Gujja S."/>
            <person name="Heilman E.R."/>
            <person name="Heiman D.I."/>
            <person name="Hepburn T.A."/>
            <person name="Howarth C."/>
            <person name="Jen D."/>
            <person name="Larson L."/>
            <person name="Mehta T."/>
            <person name="Park D."/>
            <person name="Pearson M."/>
            <person name="Richards J."/>
            <person name="Roberts A."/>
            <person name="Saif S."/>
            <person name="Shea T.D."/>
            <person name="Shenoy N."/>
            <person name="Sisk P."/>
            <person name="Stolte C."/>
            <person name="Sykes S.N."/>
            <person name="Walk T."/>
            <person name="White J."/>
            <person name="Yandava C."/>
            <person name="Izard J."/>
            <person name="Baranova O.V."/>
            <person name="Blanton J.M."/>
            <person name="Tanner A.C."/>
            <person name="Dewhirst F."/>
            <person name="Haas B."/>
            <person name="Nusbaum C."/>
            <person name="Birren B."/>
        </authorList>
    </citation>
    <scope>NUCLEOTIDE SEQUENCE [LARGE SCALE GENOMIC DNA]</scope>
    <source>
        <strain evidence="4 5">F0304</strain>
    </source>
</reference>
<dbReference type="CDD" id="cd08494">
    <property type="entry name" value="PBP2_NikA_DppA_OppA_like_6"/>
    <property type="match status" value="1"/>
</dbReference>
<dbReference type="eggNOG" id="COG0747">
    <property type="taxonomic scope" value="Bacteria"/>
</dbReference>
<keyword evidence="2" id="KW-0472">Membrane</keyword>
<evidence type="ECO:0000256" key="1">
    <source>
        <dbReference type="ARBA" id="ARBA00022729"/>
    </source>
</evidence>
<sequence length="534" mass="59312">MPSTNGQETESKTTSVQELLSENSGAGKKKKWWIPVIIIVLVLAVIGAFLVWSRQRSGQTGQEQGKADSVTIGLQLAPTNLDIRTQSGSSLDQLLIGNVYEGLVSRTSANKIQPGLARSWTISQDGKTYTFHLNKKMKFSNGHVLDSSDVVWSIRSMMKGKYQGYSLLSNYQSVSAPNPQTVVIKLKAPYSLLLWNLSGRAGLVFDKDASYQPKIQAVGSGPYLVSSYRPGTSVTLKANKKYWGSRRAKTSTVRIRYYADVNAGYNALKSGQVDVLAPLDDKLAPSVSADSRFTVSVGDDTDKYVLAFNNKKAPLTNKKVRQAIRYAIDHEAIIKSRGNYDLPLGGPITKLDPGHQDLTGLYPHNLTQARKLMKEAGYGKDKKITLSLEYATIYPAQIGDQLKSQLSQIGINLTVNRVDFNTWLTDVYQKRAYDLSLVDHNESHDFYQWANPDYYYGYNNPRVQTLYKQALASKSDSERDSKLAQAAKIVSQDAAADWLFNYRVVTASRKGVSGFPITLNQSYLPLWNLTASRQ</sequence>
<evidence type="ECO:0000313" key="4">
    <source>
        <dbReference type="EMBL" id="EFG27351.1"/>
    </source>
</evidence>